<keyword evidence="1" id="KW-0812">Transmembrane</keyword>
<keyword evidence="1" id="KW-0472">Membrane</keyword>
<evidence type="ECO:0000256" key="1">
    <source>
        <dbReference type="SAM" id="Phobius"/>
    </source>
</evidence>
<dbReference type="AlphaFoldDB" id="A0A0A8Y9M6"/>
<reference evidence="2" key="2">
    <citation type="journal article" date="2015" name="Data Brief">
        <title>Shoot transcriptome of the giant reed, Arundo donax.</title>
        <authorList>
            <person name="Barrero R.A."/>
            <person name="Guerrero F.D."/>
            <person name="Moolhuijzen P."/>
            <person name="Goolsby J.A."/>
            <person name="Tidwell J."/>
            <person name="Bellgard S.E."/>
            <person name="Bellgard M.I."/>
        </authorList>
    </citation>
    <scope>NUCLEOTIDE SEQUENCE</scope>
    <source>
        <tissue evidence="2">Shoot tissue taken approximately 20 cm above the soil surface</tissue>
    </source>
</reference>
<keyword evidence="1" id="KW-1133">Transmembrane helix</keyword>
<feature type="transmembrane region" description="Helical" evidence="1">
    <location>
        <begin position="12"/>
        <end position="36"/>
    </location>
</feature>
<dbReference type="EMBL" id="GBRH01275371">
    <property type="protein sequence ID" value="JAD22524.1"/>
    <property type="molecule type" value="Transcribed_RNA"/>
</dbReference>
<accession>A0A0A8Y9M6</accession>
<sequence length="37" mass="4471">MMKQRIYVNCLLIIAHFFINSQVLIAVLTYSMYYWAI</sequence>
<protein>
    <submittedName>
        <fullName evidence="2">Uncharacterized protein</fullName>
    </submittedName>
</protein>
<evidence type="ECO:0000313" key="2">
    <source>
        <dbReference type="EMBL" id="JAD22524.1"/>
    </source>
</evidence>
<reference evidence="2" key="1">
    <citation type="submission" date="2014-09" db="EMBL/GenBank/DDBJ databases">
        <authorList>
            <person name="Magalhaes I.L.F."/>
            <person name="Oliveira U."/>
            <person name="Santos F.R."/>
            <person name="Vidigal T.H.D.A."/>
            <person name="Brescovit A.D."/>
            <person name="Santos A.J."/>
        </authorList>
    </citation>
    <scope>NUCLEOTIDE SEQUENCE</scope>
    <source>
        <tissue evidence="2">Shoot tissue taken approximately 20 cm above the soil surface</tissue>
    </source>
</reference>
<proteinExistence type="predicted"/>
<name>A0A0A8Y9M6_ARUDO</name>
<organism evidence="2">
    <name type="scientific">Arundo donax</name>
    <name type="common">Giant reed</name>
    <name type="synonym">Donax arundinaceus</name>
    <dbReference type="NCBI Taxonomy" id="35708"/>
    <lineage>
        <taxon>Eukaryota</taxon>
        <taxon>Viridiplantae</taxon>
        <taxon>Streptophyta</taxon>
        <taxon>Embryophyta</taxon>
        <taxon>Tracheophyta</taxon>
        <taxon>Spermatophyta</taxon>
        <taxon>Magnoliopsida</taxon>
        <taxon>Liliopsida</taxon>
        <taxon>Poales</taxon>
        <taxon>Poaceae</taxon>
        <taxon>PACMAD clade</taxon>
        <taxon>Arundinoideae</taxon>
        <taxon>Arundineae</taxon>
        <taxon>Arundo</taxon>
    </lineage>
</organism>